<keyword evidence="1" id="KW-0472">Membrane</keyword>
<protein>
    <submittedName>
        <fullName evidence="2">Uncharacterized protein</fullName>
    </submittedName>
</protein>
<evidence type="ECO:0000313" key="2">
    <source>
        <dbReference type="EMBL" id="KAK9829358.1"/>
    </source>
</evidence>
<keyword evidence="3" id="KW-1185">Reference proteome</keyword>
<reference evidence="2 3" key="1">
    <citation type="journal article" date="2024" name="Nat. Commun.">
        <title>Phylogenomics reveals the evolutionary origins of lichenization in chlorophyte algae.</title>
        <authorList>
            <person name="Puginier C."/>
            <person name="Libourel C."/>
            <person name="Otte J."/>
            <person name="Skaloud P."/>
            <person name="Haon M."/>
            <person name="Grisel S."/>
            <person name="Petersen M."/>
            <person name="Berrin J.G."/>
            <person name="Delaux P.M."/>
            <person name="Dal Grande F."/>
            <person name="Keller J."/>
        </authorList>
    </citation>
    <scope>NUCLEOTIDE SEQUENCE [LARGE SCALE GENOMIC DNA]</scope>
    <source>
        <strain evidence="2 3">SAG 2043</strain>
    </source>
</reference>
<name>A0AAW1R750_9CHLO</name>
<evidence type="ECO:0000256" key="1">
    <source>
        <dbReference type="SAM" id="Phobius"/>
    </source>
</evidence>
<organism evidence="2 3">
    <name type="scientific">[Myrmecia] bisecta</name>
    <dbReference type="NCBI Taxonomy" id="41462"/>
    <lineage>
        <taxon>Eukaryota</taxon>
        <taxon>Viridiplantae</taxon>
        <taxon>Chlorophyta</taxon>
        <taxon>core chlorophytes</taxon>
        <taxon>Trebouxiophyceae</taxon>
        <taxon>Trebouxiales</taxon>
        <taxon>Trebouxiaceae</taxon>
        <taxon>Myrmecia</taxon>
    </lineage>
</organism>
<feature type="transmembrane region" description="Helical" evidence="1">
    <location>
        <begin position="620"/>
        <end position="638"/>
    </location>
</feature>
<sequence>MWPLKGTRALSIRTAKQKLGTLRQSEAPDPAFTHRPCDLAEQRIVEGYYRLQPCRPSAPLWALVMGSAGEVQVDKQQIAGQLAVCFASGRVDAATAAGLAHLFPGAALLSMSILAGGQLLITADNVAKEGFFKISFLRLTESAAGEAVRTNVTCNAGRPHASPSCYYDVEHAYDASGVTTLCCAPIPHSSALPAPGSPVRGAKALSSTSAAMGALSLGFTPNTHISNSHLSNLAELAQLISPFLVRYACTMIKDLTSVFFQPTLARCLCGCTCGKCEDGADCNGSDNDMDQGGCAEDMEFWSDEDLDGFGIRIPVENEEELLGLEGSTAGAAGTSCSDCGAVPDSPMRVGSFPVSLADVGRDGEGSRLGSLEQAVRRSVELDPSVQSINGSDGVDSDGAYEVADNLLAAAAGALGGGPSSSSAGTARLTDAQLMQQGGGKAGRPTSRRTSLEDTHLECCFQKWQASQQFKVDAIFGLVFTGVWLLLSFLEPYNLAHRIGRGEWLLGTGALMTPLALMAFSLHTYLQHREKLLLALNIFFAVFFRQVVLPALLTMIPPGKIATLPWLIKLSGAEELICHSLGGMVRFSVYLPMQLVCVGVVASALPEVCGTADLPRGCLPLMWAMAMAVGYALPAGVIYHQEKRARRIFLNSSSGGGSSVKA</sequence>
<gene>
    <name evidence="2" type="ORF">WJX72_005377</name>
</gene>
<keyword evidence="1" id="KW-0812">Transmembrane</keyword>
<proteinExistence type="predicted"/>
<keyword evidence="1" id="KW-1133">Transmembrane helix</keyword>
<feature type="transmembrane region" description="Helical" evidence="1">
    <location>
        <begin position="531"/>
        <end position="555"/>
    </location>
</feature>
<dbReference type="AlphaFoldDB" id="A0AAW1R750"/>
<feature type="transmembrane region" description="Helical" evidence="1">
    <location>
        <begin position="504"/>
        <end position="525"/>
    </location>
</feature>
<evidence type="ECO:0000313" key="3">
    <source>
        <dbReference type="Proteomes" id="UP001489004"/>
    </source>
</evidence>
<dbReference type="Proteomes" id="UP001489004">
    <property type="component" value="Unassembled WGS sequence"/>
</dbReference>
<dbReference type="EMBL" id="JALJOR010000001">
    <property type="protein sequence ID" value="KAK9829358.1"/>
    <property type="molecule type" value="Genomic_DNA"/>
</dbReference>
<comment type="caution">
    <text evidence="2">The sequence shown here is derived from an EMBL/GenBank/DDBJ whole genome shotgun (WGS) entry which is preliminary data.</text>
</comment>
<accession>A0AAW1R750</accession>